<evidence type="ECO:0000256" key="1">
    <source>
        <dbReference type="SAM" id="Phobius"/>
    </source>
</evidence>
<dbReference type="AlphaFoldDB" id="L0GL44"/>
<protein>
    <submittedName>
        <fullName evidence="3">Zonula occludens toxin</fullName>
    </submittedName>
</protein>
<organism evidence="3 5">
    <name type="scientific">Stutzerimonas stutzeri RCH2</name>
    <dbReference type="NCBI Taxonomy" id="644801"/>
    <lineage>
        <taxon>Bacteria</taxon>
        <taxon>Pseudomonadati</taxon>
        <taxon>Pseudomonadota</taxon>
        <taxon>Gammaproteobacteria</taxon>
        <taxon>Pseudomonadales</taxon>
        <taxon>Pseudomonadaceae</taxon>
        <taxon>Stutzerimonas</taxon>
    </lineage>
</organism>
<evidence type="ECO:0000313" key="3">
    <source>
        <dbReference type="EMBL" id="AGA86731.1"/>
    </source>
</evidence>
<dbReference type="EMBL" id="CP003071">
    <property type="protein sequence ID" value="AGA86740.1"/>
    <property type="molecule type" value="Genomic_DNA"/>
</dbReference>
<dbReference type="InterPro" id="IPR027417">
    <property type="entry name" value="P-loop_NTPase"/>
</dbReference>
<dbReference type="KEGG" id="psh:Psest_2206"/>
<dbReference type="eggNOG" id="COG4128">
    <property type="taxonomic scope" value="Bacteria"/>
</dbReference>
<dbReference type="InterPro" id="IPR008900">
    <property type="entry name" value="Zot_N"/>
</dbReference>
<name>L0GL44_STUST</name>
<dbReference type="PATRIC" id="fig|644801.3.peg.2148"/>
<dbReference type="SUPFAM" id="SSF52540">
    <property type="entry name" value="P-loop containing nucleoside triphosphate hydrolases"/>
    <property type="match status" value="1"/>
</dbReference>
<dbReference type="HOGENOM" id="CLU_628313_0_0_6"/>
<gene>
    <name evidence="3" type="ORF">Psest_2197</name>
    <name evidence="4" type="ORF">Psest_2206</name>
</gene>
<dbReference type="STRING" id="644801.Psest_2197"/>
<dbReference type="RefSeq" id="WP_015277014.1">
    <property type="nucleotide sequence ID" value="NC_019936.1"/>
</dbReference>
<dbReference type="EMBL" id="CP003071">
    <property type="protein sequence ID" value="AGA86731.1"/>
    <property type="molecule type" value="Genomic_DNA"/>
</dbReference>
<reference evidence="3 5" key="1">
    <citation type="submission" date="2011-10" db="EMBL/GenBank/DDBJ databases">
        <title>Complete sequence of chromosome of Pseudomonas stutzeri RCH2.</title>
        <authorList>
            <consortium name="US DOE Joint Genome Institute"/>
            <person name="Lucas S."/>
            <person name="Han J."/>
            <person name="Lapidus A."/>
            <person name="Cheng J.-F."/>
            <person name="Goodwin L."/>
            <person name="Pitluck S."/>
            <person name="Peters L."/>
            <person name="Ovchinnikova G."/>
            <person name="Zeytun A."/>
            <person name="Lu M."/>
            <person name="Detter J.C."/>
            <person name="Han C."/>
            <person name="Tapia R."/>
            <person name="Land M."/>
            <person name="Hauser L."/>
            <person name="Kyrpides N."/>
            <person name="Ivanova N."/>
            <person name="Pagani I."/>
            <person name="Chakraborty R."/>
            <person name="Arkin A."/>
            <person name="Dehal P."/>
            <person name="Wall J."/>
            <person name="Hazen T."/>
            <person name="Woyke T."/>
        </authorList>
    </citation>
    <scope>NUCLEOTIDE SEQUENCE [LARGE SCALE GENOMIC DNA]</scope>
    <source>
        <strain evidence="3 5">RCH2</strain>
    </source>
</reference>
<dbReference type="KEGG" id="psh:Psest_2197"/>
<keyword evidence="1" id="KW-1133">Transmembrane helix</keyword>
<proteinExistence type="predicted"/>
<feature type="transmembrane region" description="Helical" evidence="1">
    <location>
        <begin position="215"/>
        <end position="234"/>
    </location>
</feature>
<dbReference type="Pfam" id="PF05707">
    <property type="entry name" value="Zot"/>
    <property type="match status" value="1"/>
</dbReference>
<keyword evidence="1" id="KW-0812">Transmembrane</keyword>
<keyword evidence="1" id="KW-0472">Membrane</keyword>
<sequence>MAIDAYVGLPGSGKTYSVVKFAILPSLKQGRLVITNIPLTDLAHQDYPDQIRQLPHNWYQDEKLFETVPNGAVVVLDELWRRWPKGMPAAKVPFRDKEFLAEHRHLVDEEGNSTRIVLVTQDLDQIAAFATMLVDTTYQSVKLSALGANKKFRVDIYQGAAKGQRPPKSRLLRSTYDRYEKSIHQYYQSATKSLTGVVGDESRADKRATIWRSPLMIFTLISPFLIGFLVWQIVQFFGNGMSFSKREPEPDPVEALADMPLVNPMPADLAPAVIQQPQQTQPAQRGYSAVWRVSGHIKRKDPDTNKMRDVVMLSSLSGIRYEPMENCEPISMGFEFQCEVDGDLVTPWSGPINQNMTGYVLGGATQSVDAGKQAVGLGGERSAAVEGRTAQPSVNPI</sequence>
<dbReference type="Gene3D" id="3.40.50.300">
    <property type="entry name" value="P-loop containing nucleotide triphosphate hydrolases"/>
    <property type="match status" value="1"/>
</dbReference>
<accession>L0GL44</accession>
<evidence type="ECO:0000259" key="2">
    <source>
        <dbReference type="Pfam" id="PF05707"/>
    </source>
</evidence>
<evidence type="ECO:0000313" key="5">
    <source>
        <dbReference type="Proteomes" id="UP000010820"/>
    </source>
</evidence>
<dbReference type="Proteomes" id="UP000010820">
    <property type="component" value="Chromosome"/>
</dbReference>
<evidence type="ECO:0000313" key="4">
    <source>
        <dbReference type="EMBL" id="AGA86740.1"/>
    </source>
</evidence>
<feature type="domain" description="Zona occludens toxin N-terminal" evidence="2">
    <location>
        <begin position="7"/>
        <end position="192"/>
    </location>
</feature>